<dbReference type="Gene3D" id="2.60.40.180">
    <property type="entry name" value="Transthyretin/hydroxyisourate hydrolase domain"/>
    <property type="match status" value="1"/>
</dbReference>
<dbReference type="GO" id="GO:0033971">
    <property type="term" value="F:hydroxyisourate hydrolase activity"/>
    <property type="evidence" value="ECO:0007669"/>
    <property type="project" value="UniProtKB-EC"/>
</dbReference>
<evidence type="ECO:0000256" key="3">
    <source>
        <dbReference type="ARBA" id="ARBA00009850"/>
    </source>
</evidence>
<dbReference type="EC" id="3.5.2.17" evidence="7"/>
<evidence type="ECO:0000256" key="1">
    <source>
        <dbReference type="ARBA" id="ARBA00001043"/>
    </source>
</evidence>
<dbReference type="PROSITE" id="PS00769">
    <property type="entry name" value="TRANSTHYRETIN_2"/>
    <property type="match status" value="1"/>
</dbReference>
<dbReference type="PROSITE" id="PS00768">
    <property type="entry name" value="TRANSTHYRETIN_1"/>
    <property type="match status" value="1"/>
</dbReference>
<comment type="catalytic activity">
    <reaction evidence="1 7">
        <text>5-hydroxyisourate + H2O = 5-hydroxy-2-oxo-4-ureido-2,5-dihydro-1H-imidazole-5-carboxylate + H(+)</text>
        <dbReference type="Rhea" id="RHEA:23736"/>
        <dbReference type="ChEBI" id="CHEBI:15377"/>
        <dbReference type="ChEBI" id="CHEBI:15378"/>
        <dbReference type="ChEBI" id="CHEBI:18072"/>
        <dbReference type="ChEBI" id="CHEBI:58639"/>
        <dbReference type="EC" id="3.5.2.17"/>
    </reaction>
</comment>
<evidence type="ECO:0000256" key="4">
    <source>
        <dbReference type="ARBA" id="ARBA00011881"/>
    </source>
</evidence>
<organism evidence="9 10">
    <name type="scientific">Microcoleus anatoxicus PTRS2</name>
    <dbReference type="NCBI Taxonomy" id="2705321"/>
    <lineage>
        <taxon>Bacteria</taxon>
        <taxon>Bacillati</taxon>
        <taxon>Cyanobacteriota</taxon>
        <taxon>Cyanophyceae</taxon>
        <taxon>Oscillatoriophycideae</taxon>
        <taxon>Oscillatoriales</taxon>
        <taxon>Microcoleaceae</taxon>
        <taxon>Microcoleus</taxon>
        <taxon>Microcoleus anatoxicus</taxon>
    </lineage>
</organism>
<dbReference type="InterPro" id="IPR036817">
    <property type="entry name" value="Transthyretin/HIU_hydrolase_sf"/>
</dbReference>
<evidence type="ECO:0000313" key="9">
    <source>
        <dbReference type="EMBL" id="MEK0183464.1"/>
    </source>
</evidence>
<comment type="function">
    <text evidence="2">Catalyzes the hydrolysis of 5-hydroxyisourate (HIU) to 2-oxo-4-hydroxy-4-carboxy-5-ureidoimidazoline (OHCU).</text>
</comment>
<keyword evidence="10" id="KW-1185">Reference proteome</keyword>
<evidence type="ECO:0000259" key="8">
    <source>
        <dbReference type="Pfam" id="PF00576"/>
    </source>
</evidence>
<sequence>MSGKLTTHVLDTARGCPATNMSIALQCIDQKSGAKTLLKTVTTNADGRTAAPLLSESELKPGVYELVFSVGEYFAQSAENLPEPPFLNSIPIQFGIADITAHYHVPLLVSPWSYSTYRGS</sequence>
<comment type="subunit">
    <text evidence="4 7">Homotetramer.</text>
</comment>
<evidence type="ECO:0000256" key="6">
    <source>
        <dbReference type="ARBA" id="ARBA00022801"/>
    </source>
</evidence>
<evidence type="ECO:0000256" key="2">
    <source>
        <dbReference type="ARBA" id="ARBA00002704"/>
    </source>
</evidence>
<dbReference type="InterPro" id="IPR023419">
    <property type="entry name" value="Transthyretin_CS"/>
</dbReference>
<dbReference type="NCBIfam" id="TIGR02962">
    <property type="entry name" value="hdxy_isourate"/>
    <property type="match status" value="1"/>
</dbReference>
<accession>A0ABU8YGH0</accession>
<dbReference type="PANTHER" id="PTHR10395:SF7">
    <property type="entry name" value="5-HYDROXYISOURATE HYDROLASE"/>
    <property type="match status" value="1"/>
</dbReference>
<dbReference type="InterPro" id="IPR023416">
    <property type="entry name" value="Transthyretin/HIU_hydrolase_d"/>
</dbReference>
<dbReference type="CDD" id="cd05822">
    <property type="entry name" value="TLP_HIUase"/>
    <property type="match status" value="1"/>
</dbReference>
<reference evidence="9 10" key="1">
    <citation type="journal article" date="2020" name="Harmful Algae">
        <title>Molecular and morphological characterization of a novel dihydroanatoxin-a producing Microcoleus species (cyanobacteria) from the Russian River, California, USA.</title>
        <authorList>
            <person name="Conklin K.Y."/>
            <person name="Stancheva R."/>
            <person name="Otten T.G."/>
            <person name="Fadness R."/>
            <person name="Boyer G.L."/>
            <person name="Read B."/>
            <person name="Zhang X."/>
            <person name="Sheath R.G."/>
        </authorList>
    </citation>
    <scope>NUCLEOTIDE SEQUENCE [LARGE SCALE GENOMIC DNA]</scope>
    <source>
        <strain evidence="9 10">PTRS2</strain>
    </source>
</reference>
<dbReference type="Pfam" id="PF00576">
    <property type="entry name" value="Transthyretin"/>
    <property type="match status" value="1"/>
</dbReference>
<feature type="domain" description="Transthyretin/hydroxyisourate hydrolase" evidence="8">
    <location>
        <begin position="5"/>
        <end position="119"/>
    </location>
</feature>
<proteinExistence type="inferred from homology"/>
<dbReference type="InterPro" id="IPR023418">
    <property type="entry name" value="Thyroxine_BS"/>
</dbReference>
<keyword evidence="6 7" id="KW-0378">Hydrolase</keyword>
<evidence type="ECO:0000313" key="10">
    <source>
        <dbReference type="Proteomes" id="UP001384579"/>
    </source>
</evidence>
<protein>
    <recommendedName>
        <fullName evidence="7">5-hydroxyisourate hydrolase</fullName>
        <shortName evidence="7">HIU hydrolase</shortName>
        <shortName evidence="7">HIUHase</shortName>
        <ecNumber evidence="7">3.5.2.17</ecNumber>
    </recommendedName>
</protein>
<evidence type="ECO:0000256" key="7">
    <source>
        <dbReference type="RuleBase" id="RU361270"/>
    </source>
</evidence>
<dbReference type="Proteomes" id="UP001384579">
    <property type="component" value="Unassembled WGS sequence"/>
</dbReference>
<keyword evidence="5 7" id="KW-0659">Purine metabolism</keyword>
<evidence type="ECO:0000256" key="5">
    <source>
        <dbReference type="ARBA" id="ARBA00022631"/>
    </source>
</evidence>
<dbReference type="SUPFAM" id="SSF49472">
    <property type="entry name" value="Transthyretin (synonym: prealbumin)"/>
    <property type="match status" value="1"/>
</dbReference>
<dbReference type="RefSeq" id="WP_340518664.1">
    <property type="nucleotide sequence ID" value="NZ_JBBLXS010000008.1"/>
</dbReference>
<comment type="caution">
    <text evidence="9">The sequence shown here is derived from an EMBL/GenBank/DDBJ whole genome shotgun (WGS) entry which is preliminary data.</text>
</comment>
<dbReference type="InterPro" id="IPR014306">
    <property type="entry name" value="Hydroxyisourate_hydrolase"/>
</dbReference>
<dbReference type="EMBL" id="JBBLXS010000008">
    <property type="protein sequence ID" value="MEK0183464.1"/>
    <property type="molecule type" value="Genomic_DNA"/>
</dbReference>
<dbReference type="PANTHER" id="PTHR10395">
    <property type="entry name" value="URICASE AND TRANSTHYRETIN-RELATED"/>
    <property type="match status" value="1"/>
</dbReference>
<comment type="similarity">
    <text evidence="3 7">Belongs to the transthyretin family. 5-hydroxyisourate hydrolase subfamily.</text>
</comment>
<name>A0ABU8YGH0_9CYAN</name>
<gene>
    <name evidence="9" type="primary">uraH</name>
    <name evidence="9" type="ORF">WMG39_01225</name>
</gene>